<accession>A0AAV1YZ54</accession>
<name>A0AAV1YZ54_9ARAC</name>
<keyword evidence="2" id="KW-1185">Reference proteome</keyword>
<comment type="caution">
    <text evidence="1">The sequence shown here is derived from an EMBL/GenBank/DDBJ whole genome shotgun (WGS) entry which is preliminary data.</text>
</comment>
<evidence type="ECO:0000313" key="2">
    <source>
        <dbReference type="Proteomes" id="UP001497382"/>
    </source>
</evidence>
<dbReference type="AlphaFoldDB" id="A0AAV1YZ54"/>
<evidence type="ECO:0000313" key="1">
    <source>
        <dbReference type="EMBL" id="CAL1263949.1"/>
    </source>
</evidence>
<organism evidence="1 2">
    <name type="scientific">Larinioides sclopetarius</name>
    <dbReference type="NCBI Taxonomy" id="280406"/>
    <lineage>
        <taxon>Eukaryota</taxon>
        <taxon>Metazoa</taxon>
        <taxon>Ecdysozoa</taxon>
        <taxon>Arthropoda</taxon>
        <taxon>Chelicerata</taxon>
        <taxon>Arachnida</taxon>
        <taxon>Araneae</taxon>
        <taxon>Araneomorphae</taxon>
        <taxon>Entelegynae</taxon>
        <taxon>Araneoidea</taxon>
        <taxon>Araneidae</taxon>
        <taxon>Larinioides</taxon>
    </lineage>
</organism>
<dbReference type="EMBL" id="CAXIEN010000011">
    <property type="protein sequence ID" value="CAL1263949.1"/>
    <property type="molecule type" value="Genomic_DNA"/>
</dbReference>
<gene>
    <name evidence="1" type="ORF">LARSCL_LOCUS1768</name>
</gene>
<protein>
    <submittedName>
        <fullName evidence="1">Uncharacterized protein</fullName>
    </submittedName>
</protein>
<reference evidence="1 2" key="1">
    <citation type="submission" date="2024-04" db="EMBL/GenBank/DDBJ databases">
        <authorList>
            <person name="Rising A."/>
            <person name="Reimegard J."/>
            <person name="Sonavane S."/>
            <person name="Akerstrom W."/>
            <person name="Nylinder S."/>
            <person name="Hedman E."/>
            <person name="Kallberg Y."/>
        </authorList>
    </citation>
    <scope>NUCLEOTIDE SEQUENCE [LARGE SCALE GENOMIC DNA]</scope>
</reference>
<dbReference type="Proteomes" id="UP001497382">
    <property type="component" value="Unassembled WGS sequence"/>
</dbReference>
<sequence length="293" mass="33517">MKLSIEEFSSILCIGFTASSSIEEDLCCEVRQYKDLEYDQIFDSVQMFGLKYSKEFTEVTGKIFMTDVKDGFASKSKFMCFILSRCMKLSETPTFFSFILICIFVHKVISDIFRFLEIECFTVAKIASKCLIAAFYRHYADFFDNENGFEGLANYCEKLNETVLYSSDEDSESERSSVGLEVCTFPNNDEITDIIYSLKEIDGTNSLLSDFEKKLLYERDSLSLDIDPSEDIFIPLGDSSESNTMKCLDIAISNMNIKSKYILEHLDEVCPLCKDNCYRHVVLAAKELEIGEL</sequence>
<proteinExistence type="predicted"/>